<dbReference type="RefSeq" id="WP_126612593.1">
    <property type="nucleotide sequence ID" value="NZ_JBHUCY010000004.1"/>
</dbReference>
<reference evidence="2 3" key="1">
    <citation type="submission" date="2018-12" db="EMBL/GenBank/DDBJ databases">
        <authorList>
            <person name="Yang Y."/>
        </authorList>
    </citation>
    <scope>NUCLEOTIDE SEQUENCE [LARGE SCALE GENOMIC DNA]</scope>
    <source>
        <strain evidence="2 3">L-25-5w-1</strain>
    </source>
</reference>
<organism evidence="2 3">
    <name type="scientific">Azospirillum griseum</name>
    <dbReference type="NCBI Taxonomy" id="2496639"/>
    <lineage>
        <taxon>Bacteria</taxon>
        <taxon>Pseudomonadati</taxon>
        <taxon>Pseudomonadota</taxon>
        <taxon>Alphaproteobacteria</taxon>
        <taxon>Rhodospirillales</taxon>
        <taxon>Azospirillaceae</taxon>
        <taxon>Azospirillum</taxon>
    </lineage>
</organism>
<dbReference type="EMBL" id="RXMA01000003">
    <property type="protein sequence ID" value="RTR22860.1"/>
    <property type="molecule type" value="Genomic_DNA"/>
</dbReference>
<comment type="caution">
    <text evidence="2">The sequence shown here is derived from an EMBL/GenBank/DDBJ whole genome shotgun (WGS) entry which is preliminary data.</text>
</comment>
<sequence length="106" mass="10870">MSDALAVVTVFALCGLAFAGLALTVGRHWGDLVDRRRDPPRRLVARLRVAAALCLAAALSVAVRHEGVGFGLLLWVLALSAAALAVAAGVTALTAGTATTRNAKPR</sequence>
<dbReference type="AlphaFoldDB" id="A0A431VMD5"/>
<feature type="transmembrane region" description="Helical" evidence="1">
    <location>
        <begin position="47"/>
        <end position="64"/>
    </location>
</feature>
<accession>A0A431VMD5</accession>
<evidence type="ECO:0000313" key="3">
    <source>
        <dbReference type="Proteomes" id="UP000277007"/>
    </source>
</evidence>
<keyword evidence="1" id="KW-0472">Membrane</keyword>
<dbReference type="Proteomes" id="UP000277007">
    <property type="component" value="Unassembled WGS sequence"/>
</dbReference>
<name>A0A431VMD5_9PROT</name>
<keyword evidence="3" id="KW-1185">Reference proteome</keyword>
<evidence type="ECO:0000256" key="1">
    <source>
        <dbReference type="SAM" id="Phobius"/>
    </source>
</evidence>
<dbReference type="Pfam" id="PF11804">
    <property type="entry name" value="DUF3325"/>
    <property type="match status" value="1"/>
</dbReference>
<feature type="transmembrane region" description="Helical" evidence="1">
    <location>
        <begin position="70"/>
        <end position="96"/>
    </location>
</feature>
<feature type="transmembrane region" description="Helical" evidence="1">
    <location>
        <begin position="6"/>
        <end position="26"/>
    </location>
</feature>
<keyword evidence="1" id="KW-0812">Transmembrane</keyword>
<protein>
    <submittedName>
        <fullName evidence="2">DUF3325 family protein</fullName>
    </submittedName>
</protein>
<dbReference type="InterPro" id="IPR021762">
    <property type="entry name" value="DUF3325"/>
</dbReference>
<keyword evidence="1" id="KW-1133">Transmembrane helix</keyword>
<evidence type="ECO:0000313" key="2">
    <source>
        <dbReference type="EMBL" id="RTR22860.1"/>
    </source>
</evidence>
<gene>
    <name evidence="2" type="ORF">EJ903_04580</name>
</gene>
<proteinExistence type="predicted"/>